<reference evidence="1 2" key="1">
    <citation type="journal article" date="2018" name="J. Microbiol.">
        <title>Baekduia soli gen. nov., sp. nov., a novel bacterium isolated from the soil of Baekdu Mountain and proposal of a novel family name, Baekduiaceae fam. nov.</title>
        <authorList>
            <person name="An D.S."/>
            <person name="Siddiqi M.Z."/>
            <person name="Kim K.H."/>
            <person name="Yu H.S."/>
            <person name="Im W.T."/>
        </authorList>
    </citation>
    <scope>NUCLEOTIDE SEQUENCE [LARGE SCALE GENOMIC DNA]</scope>
    <source>
        <strain evidence="1 2">BR7-21</strain>
    </source>
</reference>
<gene>
    <name evidence="1" type="ORF">FSW04_17750</name>
</gene>
<dbReference type="Gene3D" id="3.30.565.10">
    <property type="entry name" value="Histidine kinase-like ATPase, C-terminal domain"/>
    <property type="match status" value="1"/>
</dbReference>
<dbReference type="Proteomes" id="UP000321805">
    <property type="component" value="Chromosome"/>
</dbReference>
<dbReference type="KEGG" id="bsol:FSW04_17750"/>
<dbReference type="EMBL" id="CP042430">
    <property type="protein sequence ID" value="QEC49240.1"/>
    <property type="molecule type" value="Genomic_DNA"/>
</dbReference>
<dbReference type="InterPro" id="IPR050267">
    <property type="entry name" value="Anti-sigma-factor_SerPK"/>
</dbReference>
<dbReference type="AlphaFoldDB" id="A0A5B8U894"/>
<evidence type="ECO:0000313" key="2">
    <source>
        <dbReference type="Proteomes" id="UP000321805"/>
    </source>
</evidence>
<organism evidence="1 2">
    <name type="scientific">Baekduia soli</name>
    <dbReference type="NCBI Taxonomy" id="496014"/>
    <lineage>
        <taxon>Bacteria</taxon>
        <taxon>Bacillati</taxon>
        <taxon>Actinomycetota</taxon>
        <taxon>Thermoleophilia</taxon>
        <taxon>Solirubrobacterales</taxon>
        <taxon>Baekduiaceae</taxon>
        <taxon>Baekduia</taxon>
    </lineage>
</organism>
<dbReference type="OrthoDB" id="3530473at2"/>
<sequence length="145" mass="16329">MFPHRRTRPAATPTDEVRLSFEASLDGPSQARRAAREMLHGRVTDQELHRVAMMISDVVTIAVLHPHQRPDAIIDVHVELSEDRVRAAVYDHDAVEFAAHFRSAVNAGIRLGDRAASRWGTDTSDRRDCVWFELDLGSPERRVPG</sequence>
<dbReference type="PANTHER" id="PTHR35526">
    <property type="entry name" value="ANTI-SIGMA-F FACTOR RSBW-RELATED"/>
    <property type="match status" value="1"/>
</dbReference>
<name>A0A5B8U894_9ACTN</name>
<proteinExistence type="predicted"/>
<evidence type="ECO:0000313" key="1">
    <source>
        <dbReference type="EMBL" id="QEC49240.1"/>
    </source>
</evidence>
<dbReference type="PANTHER" id="PTHR35526:SF3">
    <property type="entry name" value="ANTI-SIGMA-F FACTOR RSBW"/>
    <property type="match status" value="1"/>
</dbReference>
<dbReference type="InterPro" id="IPR036890">
    <property type="entry name" value="HATPase_C_sf"/>
</dbReference>
<keyword evidence="2" id="KW-1185">Reference proteome</keyword>
<dbReference type="RefSeq" id="WP_146921603.1">
    <property type="nucleotide sequence ID" value="NZ_CP042430.1"/>
</dbReference>
<accession>A0A5B8U894</accession>
<protein>
    <recommendedName>
        <fullName evidence="3">ATP-binding protein</fullName>
    </recommendedName>
</protein>
<evidence type="ECO:0008006" key="3">
    <source>
        <dbReference type="Google" id="ProtNLM"/>
    </source>
</evidence>